<proteinExistence type="predicted"/>
<dbReference type="InterPro" id="IPR011050">
    <property type="entry name" value="Pectin_lyase_fold/virulence"/>
</dbReference>
<evidence type="ECO:0000256" key="2">
    <source>
        <dbReference type="ARBA" id="ARBA00022717"/>
    </source>
</evidence>
<organism evidence="7 8">
    <name type="scientific">Klebsiella phage KPPK108.1</name>
    <dbReference type="NCBI Taxonomy" id="2894584"/>
    <lineage>
        <taxon>Viruses</taxon>
        <taxon>Duplodnaviria</taxon>
        <taxon>Heunggongvirae</taxon>
        <taxon>Uroviricota</taxon>
        <taxon>Caudoviricetes</taxon>
        <taxon>Autographivirales</taxon>
        <taxon>Autoscriptoviridae</taxon>
        <taxon>Slopekvirinae</taxon>
        <taxon>Drulisvirus</taxon>
        <taxon>Drulisvirus KPPK1081</taxon>
    </lineage>
</organism>
<name>A0AAE8YKD0_9CAUD</name>
<dbReference type="SUPFAM" id="SSF51126">
    <property type="entry name" value="Pectin lyase-like"/>
    <property type="match status" value="1"/>
</dbReference>
<dbReference type="Proteomes" id="UP000828430">
    <property type="component" value="Segment"/>
</dbReference>
<gene>
    <name evidence="7" type="ORF">KPPK1081_56</name>
</gene>
<sequence length="590" mass="61543">MALTKIIAPTASVAGHINLEAYTGTGTTDKASAIAAAVADSKATGYPIVGYGTYHYGSALDLSGVKLVGATLIATGANNAARAVKVVDTVLESVTVVGGFCDHNGGYLDTRKLTIKNNQNSTAAVWSRNRTSTGFVRMVDTTYDTVNYGLLVQGDSGSAITNIRVDGVVANNLRGDAVELNLVHQVTDGIYVGNVDLNNVVGTGTANDFWGIGVGIAGATGYEPGAADTLYARNITVENIHSRNCRQPVHLEKAKNFVVRNCELYPTNSINTASGLLPVGISLAGCTDFTVEGITGEPNNVSTTPMLTTSWGVVAGAYKGPCRNFALRNIKTTGQLRVYTGASDTYTSEVAIENVISGLGSFYKGYASRLDIRGWKSSGLVLQMRHTTGEGVGIMTRNSGIQACIVDVNSTDAYGYPDGSASGMFVDDLYTSGCNFTVEKQTVATAGRGALLKNVPGVYVAPNTYFPAGQYFPKNSIIYKSDLSGMFVVTTGGVFFNATDTIRAAAVGQTYIEANTGVDWAAANPKSGGIKIVIPYAGAGGTDLVTYIVRGAFVSGGVYRVTLADAIANAVPAGTAIRAADPLTYTEVTF</sequence>
<dbReference type="GO" id="GO:0098015">
    <property type="term" value="C:virus tail"/>
    <property type="evidence" value="ECO:0007669"/>
    <property type="project" value="UniProtKB-KW"/>
</dbReference>
<evidence type="ECO:0000313" key="8">
    <source>
        <dbReference type="Proteomes" id="UP000828430"/>
    </source>
</evidence>
<evidence type="ECO:0000256" key="4">
    <source>
        <dbReference type="ARBA" id="ARBA00022844"/>
    </source>
</evidence>
<evidence type="ECO:0000256" key="3">
    <source>
        <dbReference type="ARBA" id="ARBA00022732"/>
    </source>
</evidence>
<evidence type="ECO:0000313" key="7">
    <source>
        <dbReference type="EMBL" id="UFK09522.1"/>
    </source>
</evidence>
<reference evidence="7 8" key="1">
    <citation type="submission" date="2021-10" db="EMBL/GenBank/DDBJ databases">
        <authorList>
            <person name="Shneider M.M."/>
            <person name="Mikhailova Y.V."/>
            <person name="Shelenkov A.A."/>
            <person name="Yanushevich Y.G."/>
            <person name="Shagin D.A."/>
        </authorList>
    </citation>
    <scope>NUCLEOTIDE SEQUENCE [LARGE SCALE GENOMIC DNA]</scope>
</reference>
<dbReference type="GO" id="GO:0098994">
    <property type="term" value="P:symbiont entry into host cell via disruption of host cell envelope"/>
    <property type="evidence" value="ECO:0007669"/>
    <property type="project" value="UniProtKB-KW"/>
</dbReference>
<evidence type="ECO:0000256" key="6">
    <source>
        <dbReference type="ARBA" id="ARBA00035731"/>
    </source>
</evidence>
<comment type="subcellular location">
    <subcellularLocation>
        <location evidence="1">Virion</location>
    </subcellularLocation>
</comment>
<keyword evidence="6" id="KW-1238">Degradation of host capsule during virus entry</keyword>
<protein>
    <submittedName>
        <fullName evidence="7">Polysaccharide depolymerase</fullName>
    </submittedName>
</protein>
<keyword evidence="2" id="KW-1235">Degradation of host cell envelope components during virus entry</keyword>
<dbReference type="EMBL" id="OK583892">
    <property type="protein sequence ID" value="UFK09522.1"/>
    <property type="molecule type" value="Genomic_DNA"/>
</dbReference>
<keyword evidence="3" id="KW-1227">Viral tail protein</keyword>
<keyword evidence="8" id="KW-1185">Reference proteome</keyword>
<keyword evidence="4" id="KW-0946">Virion</keyword>
<evidence type="ECO:0000256" key="1">
    <source>
        <dbReference type="ARBA" id="ARBA00004328"/>
    </source>
</evidence>
<evidence type="ECO:0000256" key="5">
    <source>
        <dbReference type="ARBA" id="ARBA00023296"/>
    </source>
</evidence>
<keyword evidence="5" id="KW-1160">Virus entry into host cell</keyword>
<accession>A0AAE8YKD0</accession>
<dbReference type="GO" id="GO:0098996">
    <property type="term" value="P:symbiont entry into host cell via disruption of host cell glycocalyx"/>
    <property type="evidence" value="ECO:0007669"/>
    <property type="project" value="UniProtKB-KW"/>
</dbReference>